<name>A0ABR1IQT5_9AGAR</name>
<comment type="caution">
    <text evidence="1">The sequence shown here is derived from an EMBL/GenBank/DDBJ whole genome shotgun (WGS) entry which is preliminary data.</text>
</comment>
<evidence type="ECO:0000313" key="2">
    <source>
        <dbReference type="Proteomes" id="UP001498398"/>
    </source>
</evidence>
<dbReference type="Pfam" id="PF18759">
    <property type="entry name" value="Plavaka"/>
    <property type="match status" value="1"/>
</dbReference>
<proteinExistence type="predicted"/>
<protein>
    <recommendedName>
        <fullName evidence="3">Transposase</fullName>
    </recommendedName>
</protein>
<dbReference type="Proteomes" id="UP001498398">
    <property type="component" value="Unassembled WGS sequence"/>
</dbReference>
<accession>A0ABR1IQT5</accession>
<sequence length="556" mass="63483">MAPRGAKTLKLCEHCGEMVGLQGMAKHQKTCKKRENDLLKAIDYQHEQLQAAEVQPSTSKPRTRSQMSLNPFMETYIPAIPAGSRRDPLVNQEIDPAYESEFGLPDGVLDQTPNVSLSVSDRPHLDEIKTEYHPNAKKPPSTRPFETPLHQIPVQEFDVPSDFEPWKPFRTRFDYEVLEFSLRAGLNKSLTNELIHLLQRCSSHNSDEFTIGSAAEMQKLWDLSAHKTSEFQKEKISVPYKEEAREFDVRFRPLWDWVEEIVSNKQLVQEMEWDAQQQTKFNGEKWEQFIKEPWTANSWWRIQSDLPMDSKPFFIILYADKNKLSTFGTQKGYPVIARCANLPSHIRNGTGVGGGRVVGWLPVVEGNSADSGKTSFANFKSAVWHKSFEKILDSLIPHSKTGCSVLCGDNTSRHLFPIPYILSADYEEQCVMALIRGFGGLCPCPKCLIPKDELADLSAKADLRTPQHTLEIMKKVESLKLQTEKEEVLKEHSLRPGQNAFLKLEHMDPYLGCSFDELHFDSSGLWEHLFEQFKCHLKEMARETAVAIDSRQVCLM</sequence>
<evidence type="ECO:0008006" key="3">
    <source>
        <dbReference type="Google" id="ProtNLM"/>
    </source>
</evidence>
<dbReference type="InterPro" id="IPR041078">
    <property type="entry name" value="Plavaka"/>
</dbReference>
<organism evidence="1 2">
    <name type="scientific">Marasmiellus scandens</name>
    <dbReference type="NCBI Taxonomy" id="2682957"/>
    <lineage>
        <taxon>Eukaryota</taxon>
        <taxon>Fungi</taxon>
        <taxon>Dikarya</taxon>
        <taxon>Basidiomycota</taxon>
        <taxon>Agaricomycotina</taxon>
        <taxon>Agaricomycetes</taxon>
        <taxon>Agaricomycetidae</taxon>
        <taxon>Agaricales</taxon>
        <taxon>Marasmiineae</taxon>
        <taxon>Omphalotaceae</taxon>
        <taxon>Marasmiellus</taxon>
    </lineage>
</organism>
<gene>
    <name evidence="1" type="ORF">VKT23_017884</name>
</gene>
<reference evidence="1 2" key="1">
    <citation type="submission" date="2024-01" db="EMBL/GenBank/DDBJ databases">
        <title>A draft genome for the cacao thread blight pathogen Marasmiellus scandens.</title>
        <authorList>
            <person name="Baruah I.K."/>
            <person name="Leung J."/>
            <person name="Bukari Y."/>
            <person name="Amoako-Attah I."/>
            <person name="Meinhardt L.W."/>
            <person name="Bailey B.A."/>
            <person name="Cohen S.P."/>
        </authorList>
    </citation>
    <scope>NUCLEOTIDE SEQUENCE [LARGE SCALE GENOMIC DNA]</scope>
    <source>
        <strain evidence="1 2">GH-19</strain>
    </source>
</reference>
<dbReference type="EMBL" id="JBANRG010000077">
    <property type="protein sequence ID" value="KAK7438754.1"/>
    <property type="molecule type" value="Genomic_DNA"/>
</dbReference>
<evidence type="ECO:0000313" key="1">
    <source>
        <dbReference type="EMBL" id="KAK7438754.1"/>
    </source>
</evidence>
<keyword evidence="2" id="KW-1185">Reference proteome</keyword>